<organism evidence="1 2">
    <name type="scientific">Rhabditophanes sp. KR3021</name>
    <dbReference type="NCBI Taxonomy" id="114890"/>
    <lineage>
        <taxon>Eukaryota</taxon>
        <taxon>Metazoa</taxon>
        <taxon>Ecdysozoa</taxon>
        <taxon>Nematoda</taxon>
        <taxon>Chromadorea</taxon>
        <taxon>Rhabditida</taxon>
        <taxon>Tylenchina</taxon>
        <taxon>Panagrolaimomorpha</taxon>
        <taxon>Strongyloidoidea</taxon>
        <taxon>Alloionematidae</taxon>
        <taxon>Rhabditophanes</taxon>
    </lineage>
</organism>
<dbReference type="Proteomes" id="UP000095286">
    <property type="component" value="Unplaced"/>
</dbReference>
<reference evidence="2" key="1">
    <citation type="submission" date="2016-11" db="UniProtKB">
        <authorList>
            <consortium name="WormBaseParasite"/>
        </authorList>
    </citation>
    <scope>IDENTIFICATION</scope>
    <source>
        <strain evidence="2">KR3021</strain>
    </source>
</reference>
<evidence type="ECO:0000313" key="2">
    <source>
        <dbReference type="WBParaSite" id="RSKR_0001040200.1"/>
    </source>
</evidence>
<protein>
    <submittedName>
        <fullName evidence="2">DHC_N1 domain-containing protein</fullName>
    </submittedName>
</protein>
<evidence type="ECO:0000313" key="1">
    <source>
        <dbReference type="Proteomes" id="UP000095286"/>
    </source>
</evidence>
<proteinExistence type="predicted"/>
<sequence length="389" mass="45081">MSQKETEEEDKRQDPTQISKASTKPNTISDKEMKKGSKKIETSKKEKSSSNKETPEPINTLLSESYRSQSLQLRNEQSNKLITTSLGLGKLNRPKKESFLQILRWQMEFLDKNFLLIQKLYVEPLKKQSKRPPMKNQILNDPGLMVKLDGTLVERDNKFRAELKKLSFDLSQDSAFYVPVQRQRWMSVGELSILSRLETLTQMVGSYSGMHAALIEVYTNHYDRFVQSTDNNCAQLMENFILGVRTGVTLTDLFELEPTKYDTQNSVIKEYVSEDWFTHKLNVNLTNKSLHIELEQTSQYIKNLELKVNYLRSVVNLIIKAAVDITDQMYALSNESKRVLQTHIILRKIHSKLPSKYYFVDTHEHYALFKTVLEAGPSNKRVVFPRTAE</sequence>
<accession>A0AC35UEK8</accession>
<name>A0AC35UEK8_9BILA</name>
<dbReference type="WBParaSite" id="RSKR_0001040200.1">
    <property type="protein sequence ID" value="RSKR_0001040200.1"/>
    <property type="gene ID" value="RSKR_0001040200"/>
</dbReference>